<dbReference type="EnsemblMetazoa" id="GPAI047635-RA">
    <property type="protein sequence ID" value="GPAI047635-PA"/>
    <property type="gene ID" value="GPAI047635"/>
</dbReference>
<accession>A0A1B0AJA6</accession>
<evidence type="ECO:0000313" key="3">
    <source>
        <dbReference type="Proteomes" id="UP000092445"/>
    </source>
</evidence>
<keyword evidence="3" id="KW-1185">Reference proteome</keyword>
<sequence>MLHSVTMADILVNGSTKRLCLTSINGPYLLRESDPMIGLGPQQSKKRAETQGEASAQPKQATPPYRTTPEQHISRQESGVAKRELLRATTIGKHQTGEATREPQPDETPHGTATIKMLRRERRGEETPIEQDANSERE</sequence>
<dbReference type="AlphaFoldDB" id="A0A1B0AJA6"/>
<organism evidence="2 3">
    <name type="scientific">Glossina pallidipes</name>
    <name type="common">Tsetse fly</name>
    <dbReference type="NCBI Taxonomy" id="7398"/>
    <lineage>
        <taxon>Eukaryota</taxon>
        <taxon>Metazoa</taxon>
        <taxon>Ecdysozoa</taxon>
        <taxon>Arthropoda</taxon>
        <taxon>Hexapoda</taxon>
        <taxon>Insecta</taxon>
        <taxon>Pterygota</taxon>
        <taxon>Neoptera</taxon>
        <taxon>Endopterygota</taxon>
        <taxon>Diptera</taxon>
        <taxon>Brachycera</taxon>
        <taxon>Muscomorpha</taxon>
        <taxon>Hippoboscoidea</taxon>
        <taxon>Glossinidae</taxon>
        <taxon>Glossina</taxon>
    </lineage>
</organism>
<proteinExistence type="predicted"/>
<evidence type="ECO:0000313" key="2">
    <source>
        <dbReference type="EnsemblMetazoa" id="GPAI047635-PA"/>
    </source>
</evidence>
<feature type="compositionally biased region" description="Basic and acidic residues" evidence="1">
    <location>
        <begin position="95"/>
        <end position="109"/>
    </location>
</feature>
<feature type="compositionally biased region" description="Basic and acidic residues" evidence="1">
    <location>
        <begin position="72"/>
        <end position="86"/>
    </location>
</feature>
<name>A0A1B0AJA6_GLOPL</name>
<feature type="region of interest" description="Disordered" evidence="1">
    <location>
        <begin position="30"/>
        <end position="138"/>
    </location>
</feature>
<dbReference type="VEuPathDB" id="VectorBase:GPAI047635"/>
<evidence type="ECO:0000256" key="1">
    <source>
        <dbReference type="SAM" id="MobiDB-lite"/>
    </source>
</evidence>
<dbReference type="Proteomes" id="UP000092445">
    <property type="component" value="Unassembled WGS sequence"/>
</dbReference>
<reference evidence="3" key="1">
    <citation type="submission" date="2014-03" db="EMBL/GenBank/DDBJ databases">
        <authorList>
            <person name="Aksoy S."/>
            <person name="Warren W."/>
            <person name="Wilson R.K."/>
        </authorList>
    </citation>
    <scope>NUCLEOTIDE SEQUENCE [LARGE SCALE GENOMIC DNA]</scope>
    <source>
        <strain evidence="3">IAEA</strain>
    </source>
</reference>
<reference evidence="2" key="2">
    <citation type="submission" date="2020-05" db="UniProtKB">
        <authorList>
            <consortium name="EnsemblMetazoa"/>
        </authorList>
    </citation>
    <scope>IDENTIFICATION</scope>
    <source>
        <strain evidence="2">IAEA</strain>
    </source>
</reference>
<protein>
    <submittedName>
        <fullName evidence="2">Uncharacterized protein</fullName>
    </submittedName>
</protein>